<evidence type="ECO:0000313" key="2">
    <source>
        <dbReference type="EMBL" id="KKQ50348.1"/>
    </source>
</evidence>
<evidence type="ECO:0000313" key="3">
    <source>
        <dbReference type="Proteomes" id="UP000034231"/>
    </source>
</evidence>
<sequence length="251" mass="28177">MTKGLNLPDKIFGIDSRILLLWLQPLGLLLIIIVSVLTVMLPKIDEISEKMKEIKAVTSKTVEVNQKRTYLQTVDQGETLNNAKKLADALLPERNSYLLVRIIRDAAAQSGYNVDDFSISMGDVKNEEVKKDNSNYDKIPVSITLIGPADNYISLVKAIERTLPIMSIDNFEMRSQNGVATIRLNVMAYYLRDISNLKIENLTLGDLTPSQDEATLLSTINEYQTMVVEGGLNESGDDFVRYERQDPFSTL</sequence>
<proteinExistence type="predicted"/>
<gene>
    <name evidence="2" type="ORF">US68_C0006G0028</name>
</gene>
<keyword evidence="1" id="KW-0812">Transmembrane</keyword>
<evidence type="ECO:0000256" key="1">
    <source>
        <dbReference type="SAM" id="Phobius"/>
    </source>
</evidence>
<name>A0A0G0I4U1_9BACT</name>
<evidence type="ECO:0008006" key="4">
    <source>
        <dbReference type="Google" id="ProtNLM"/>
    </source>
</evidence>
<dbReference type="Gene3D" id="3.30.70.60">
    <property type="match status" value="1"/>
</dbReference>
<reference evidence="2 3" key="1">
    <citation type="journal article" date="2015" name="Nature">
        <title>rRNA introns, odd ribosomes, and small enigmatic genomes across a large radiation of phyla.</title>
        <authorList>
            <person name="Brown C.T."/>
            <person name="Hug L.A."/>
            <person name="Thomas B.C."/>
            <person name="Sharon I."/>
            <person name="Castelle C.J."/>
            <person name="Singh A."/>
            <person name="Wilkins M.J."/>
            <person name="Williams K.H."/>
            <person name="Banfield J.F."/>
        </authorList>
    </citation>
    <scope>NUCLEOTIDE SEQUENCE [LARGE SCALE GENOMIC DNA]</scope>
</reference>
<accession>A0A0G0I4U1</accession>
<feature type="transmembrane region" description="Helical" evidence="1">
    <location>
        <begin position="20"/>
        <end position="41"/>
    </location>
</feature>
<dbReference type="EMBL" id="LBTX01000006">
    <property type="protein sequence ID" value="KKQ50348.1"/>
    <property type="molecule type" value="Genomic_DNA"/>
</dbReference>
<keyword evidence="1" id="KW-1133">Transmembrane helix</keyword>
<dbReference type="InterPro" id="IPR014717">
    <property type="entry name" value="Transl_elong_EF1B/ribsomal_bS6"/>
</dbReference>
<protein>
    <recommendedName>
        <fullName evidence="4">Type IV pilus assembly protein PilO</fullName>
    </recommendedName>
</protein>
<dbReference type="Pfam" id="PF10741">
    <property type="entry name" value="T2SSM_b"/>
    <property type="match status" value="1"/>
</dbReference>
<keyword evidence="1" id="KW-0472">Membrane</keyword>
<comment type="caution">
    <text evidence="2">The sequence shown here is derived from an EMBL/GenBank/DDBJ whole genome shotgun (WGS) entry which is preliminary data.</text>
</comment>
<dbReference type="InterPro" id="IPR034756">
    <property type="entry name" value="T2SSM_b"/>
</dbReference>
<dbReference type="Proteomes" id="UP000034231">
    <property type="component" value="Unassembled WGS sequence"/>
</dbReference>
<organism evidence="2 3">
    <name type="scientific">Candidatus Shapirobacteria bacterium GW2011_GWE1_38_10</name>
    <dbReference type="NCBI Taxonomy" id="1618488"/>
    <lineage>
        <taxon>Bacteria</taxon>
        <taxon>Candidatus Shapironibacteriota</taxon>
    </lineage>
</organism>
<dbReference type="AlphaFoldDB" id="A0A0G0I4U1"/>